<dbReference type="CDD" id="cd02440">
    <property type="entry name" value="AdoMet_MTases"/>
    <property type="match status" value="1"/>
</dbReference>
<keyword evidence="2" id="KW-0808">Transferase</keyword>
<evidence type="ECO:0000313" key="2">
    <source>
        <dbReference type="EMBL" id="MBF2715386.1"/>
    </source>
</evidence>
<dbReference type="InterPro" id="IPR041698">
    <property type="entry name" value="Methyltransf_25"/>
</dbReference>
<gene>
    <name evidence="2" type="ORF">IEI95_014300</name>
</gene>
<organism evidence="2 3">
    <name type="scientific">Agrobacterium vitis</name>
    <name type="common">Rhizobium vitis</name>
    <dbReference type="NCBI Taxonomy" id="373"/>
    <lineage>
        <taxon>Bacteria</taxon>
        <taxon>Pseudomonadati</taxon>
        <taxon>Pseudomonadota</taxon>
        <taxon>Alphaproteobacteria</taxon>
        <taxon>Hyphomicrobiales</taxon>
        <taxon>Rhizobiaceae</taxon>
        <taxon>Rhizobium/Agrobacterium group</taxon>
        <taxon>Agrobacterium</taxon>
    </lineage>
</organism>
<protein>
    <submittedName>
        <fullName evidence="2">Class I SAM-dependent methyltransferase</fullName>
    </submittedName>
</protein>
<dbReference type="RefSeq" id="WP_156534606.1">
    <property type="nucleotide sequence ID" value="NZ_JACXXJ020000005.1"/>
</dbReference>
<feature type="domain" description="Methyltransferase" evidence="1">
    <location>
        <begin position="48"/>
        <end position="136"/>
    </location>
</feature>
<comment type="caution">
    <text evidence="2">The sequence shown here is derived from an EMBL/GenBank/DDBJ whole genome shotgun (WGS) entry which is preliminary data.</text>
</comment>
<proteinExistence type="predicted"/>
<dbReference type="GO" id="GO:0032259">
    <property type="term" value="P:methylation"/>
    <property type="evidence" value="ECO:0007669"/>
    <property type="project" value="UniProtKB-KW"/>
</dbReference>
<dbReference type="Gene3D" id="3.40.50.150">
    <property type="entry name" value="Vaccinia Virus protein VP39"/>
    <property type="match status" value="1"/>
</dbReference>
<dbReference type="AlphaFoldDB" id="A0AAE2RBR1"/>
<dbReference type="EMBL" id="JACXXJ020000005">
    <property type="protein sequence ID" value="MBF2715386.1"/>
    <property type="molecule type" value="Genomic_DNA"/>
</dbReference>
<sequence length="207" mass="22919">MPSSIADSVIDLYQENAVAWTKRRGRDLVERSWLDIFLSTMTRDGSDVIDIGCGSGEPIARYLIDNGCRVTGVDGAAALIEVAKTNFFDHLWITADMRNLPSLGKFHGLIAWHSLFHLKPEDQRPMFATFSHLALPGAVMLFTSGTTYGDAIGTFEGKPLYHGSLDRAEYEELLHTNGFEVVQYVGNDPSCGGATIWLARKRPTKRP</sequence>
<keyword evidence="2" id="KW-0489">Methyltransferase</keyword>
<dbReference type="InterPro" id="IPR029063">
    <property type="entry name" value="SAM-dependent_MTases_sf"/>
</dbReference>
<dbReference type="Proteomes" id="UP000655037">
    <property type="component" value="Unassembled WGS sequence"/>
</dbReference>
<evidence type="ECO:0000259" key="1">
    <source>
        <dbReference type="Pfam" id="PF13649"/>
    </source>
</evidence>
<evidence type="ECO:0000313" key="3">
    <source>
        <dbReference type="Proteomes" id="UP000655037"/>
    </source>
</evidence>
<accession>A0AAE2RBR1</accession>
<dbReference type="SUPFAM" id="SSF53335">
    <property type="entry name" value="S-adenosyl-L-methionine-dependent methyltransferases"/>
    <property type="match status" value="1"/>
</dbReference>
<name>A0AAE2RBR1_AGRVI</name>
<dbReference type="Pfam" id="PF13649">
    <property type="entry name" value="Methyltransf_25"/>
    <property type="match status" value="1"/>
</dbReference>
<dbReference type="GO" id="GO:0008168">
    <property type="term" value="F:methyltransferase activity"/>
    <property type="evidence" value="ECO:0007669"/>
    <property type="project" value="UniProtKB-KW"/>
</dbReference>
<reference evidence="2" key="1">
    <citation type="submission" date="2020-11" db="EMBL/GenBank/DDBJ databases">
        <title>Agrobacterium vitis strain K377 genome.</title>
        <authorList>
            <person name="Xi H."/>
        </authorList>
    </citation>
    <scope>NUCLEOTIDE SEQUENCE</scope>
    <source>
        <strain evidence="2">K377</strain>
    </source>
</reference>